<dbReference type="RefSeq" id="WP_311898122.1">
    <property type="nucleotide sequence ID" value="NZ_JARQBI010000024.1"/>
</dbReference>
<dbReference type="Proteomes" id="UP001255696">
    <property type="component" value="Unassembled WGS sequence"/>
</dbReference>
<reference evidence="1" key="1">
    <citation type="submission" date="2023-03" db="EMBL/GenBank/DDBJ databases">
        <authorList>
            <person name="Shen W."/>
            <person name="Cai J."/>
        </authorList>
    </citation>
    <scope>NUCLEOTIDE SEQUENCE</scope>
    <source>
        <strain evidence="1">B245-2</strain>
    </source>
</reference>
<sequence>MDKKIIVNENEFAKAVVISSPVGLSTKEKLDLYIEAYSLARKHNEGVNKEQKRSWDI</sequence>
<proteinExistence type="predicted"/>
<evidence type="ECO:0000313" key="1">
    <source>
        <dbReference type="EMBL" id="MDT2797382.1"/>
    </source>
</evidence>
<dbReference type="AlphaFoldDB" id="A0AAW8TV08"/>
<name>A0AAW8TV08_9ENTE</name>
<gene>
    <name evidence="1" type="ORF">P7H47_09050</name>
</gene>
<accession>A0AAW8TV08</accession>
<comment type="caution">
    <text evidence="1">The sequence shown here is derived from an EMBL/GenBank/DDBJ whole genome shotgun (WGS) entry which is preliminary data.</text>
</comment>
<protein>
    <submittedName>
        <fullName evidence="1">Uncharacterized protein</fullName>
    </submittedName>
</protein>
<organism evidence="1 2">
    <name type="scientific">Enterococcus cecorum</name>
    <dbReference type="NCBI Taxonomy" id="44008"/>
    <lineage>
        <taxon>Bacteria</taxon>
        <taxon>Bacillati</taxon>
        <taxon>Bacillota</taxon>
        <taxon>Bacilli</taxon>
        <taxon>Lactobacillales</taxon>
        <taxon>Enterococcaceae</taxon>
        <taxon>Enterococcus</taxon>
    </lineage>
</organism>
<evidence type="ECO:0000313" key="2">
    <source>
        <dbReference type="Proteomes" id="UP001255696"/>
    </source>
</evidence>
<dbReference type="EMBL" id="JARQBI010000024">
    <property type="protein sequence ID" value="MDT2797382.1"/>
    <property type="molecule type" value="Genomic_DNA"/>
</dbReference>